<evidence type="ECO:0000313" key="1">
    <source>
        <dbReference type="EMBL" id="KAK2198100.1"/>
    </source>
</evidence>
<dbReference type="KEGG" id="bdw:94335403"/>
<dbReference type="RefSeq" id="XP_067804942.1">
    <property type="nucleotide sequence ID" value="XM_067946151.1"/>
</dbReference>
<dbReference type="AlphaFoldDB" id="A0AAD9UQN3"/>
<organism evidence="1 2">
    <name type="scientific">Babesia duncani</name>
    <dbReference type="NCBI Taxonomy" id="323732"/>
    <lineage>
        <taxon>Eukaryota</taxon>
        <taxon>Sar</taxon>
        <taxon>Alveolata</taxon>
        <taxon>Apicomplexa</taxon>
        <taxon>Aconoidasida</taxon>
        <taxon>Piroplasmida</taxon>
        <taxon>Babesiidae</taxon>
        <taxon>Babesia</taxon>
    </lineage>
</organism>
<keyword evidence="2" id="KW-1185">Reference proteome</keyword>
<dbReference type="Proteomes" id="UP001214638">
    <property type="component" value="Unassembled WGS sequence"/>
</dbReference>
<sequence>MANMESTPMRGRFSLADECRLTAAINAYIRDNFTCDRKSAIKALTKKRGREPSILTSISHTLLPGRDPKSIYNFVRRRLGTCNDRSWSSKQLFELLRAYFKAEKDVAADQSVAIHNRWSNLAGVLNKSPEQIHDKWKRVKPFLEDYRTIIENDSLTNNEKIELLERNSKVQRHISKDLQGEIYNVVTSMIEDGTIKEPILQNIPWPKVQEHFKKYSLRQIRNYFNQTLIPRLLKHAFPGFGPDFTARVAIATLDQILHQSTPPEQSTPVGPLKEPPDSIECNHKRPGYFSELARLRFHAHLPQLPSSYVRKCTRQSLWKCDKEYGSVSTLKVALERAYKLLQIEKFKAWDLELLNSISTRALPQFIA</sequence>
<name>A0AAD9UQN3_9APIC</name>
<dbReference type="GeneID" id="94335403"/>
<accession>A0AAD9UQN3</accession>
<dbReference type="EMBL" id="JALLKP010000001">
    <property type="protein sequence ID" value="KAK2198100.1"/>
    <property type="molecule type" value="Genomic_DNA"/>
</dbReference>
<proteinExistence type="predicted"/>
<gene>
    <name evidence="1" type="ORF">BdWA1_001105</name>
</gene>
<protein>
    <submittedName>
        <fullName evidence="1">Uncharacterized protein</fullName>
    </submittedName>
</protein>
<comment type="caution">
    <text evidence="1">The sequence shown here is derived from an EMBL/GenBank/DDBJ whole genome shotgun (WGS) entry which is preliminary data.</text>
</comment>
<reference evidence="1" key="1">
    <citation type="journal article" date="2023" name="Nat. Microbiol.">
        <title>Babesia duncani multi-omics identifies virulence factors and drug targets.</title>
        <authorList>
            <person name="Singh P."/>
            <person name="Lonardi S."/>
            <person name="Liang Q."/>
            <person name="Vydyam P."/>
            <person name="Khabirova E."/>
            <person name="Fang T."/>
            <person name="Gihaz S."/>
            <person name="Thekkiniath J."/>
            <person name="Munshi M."/>
            <person name="Abel S."/>
            <person name="Ciampossin L."/>
            <person name="Batugedara G."/>
            <person name="Gupta M."/>
            <person name="Lu X.M."/>
            <person name="Lenz T."/>
            <person name="Chakravarty S."/>
            <person name="Cornillot E."/>
            <person name="Hu Y."/>
            <person name="Ma W."/>
            <person name="Gonzalez L.M."/>
            <person name="Sanchez S."/>
            <person name="Estrada K."/>
            <person name="Sanchez-Flores A."/>
            <person name="Montero E."/>
            <person name="Harb O.S."/>
            <person name="Le Roch K.G."/>
            <person name="Mamoun C.B."/>
        </authorList>
    </citation>
    <scope>NUCLEOTIDE SEQUENCE</scope>
    <source>
        <strain evidence="1">WA1</strain>
    </source>
</reference>
<evidence type="ECO:0000313" key="2">
    <source>
        <dbReference type="Proteomes" id="UP001214638"/>
    </source>
</evidence>